<evidence type="ECO:0000313" key="3">
    <source>
        <dbReference type="Proteomes" id="UP000494040"/>
    </source>
</evidence>
<name>A0A8I6STA8_CIMLE</name>
<keyword evidence="1" id="KW-1133">Transmembrane helix</keyword>
<accession>A0A8I6STA8</accession>
<evidence type="ECO:0000313" key="2">
    <source>
        <dbReference type="EnsemblMetazoa" id="XP_024084918.1"/>
    </source>
</evidence>
<protein>
    <submittedName>
        <fullName evidence="2">Uncharacterized protein</fullName>
    </submittedName>
</protein>
<reference evidence="2" key="1">
    <citation type="submission" date="2022-01" db="UniProtKB">
        <authorList>
            <consortium name="EnsemblMetazoa"/>
        </authorList>
    </citation>
    <scope>IDENTIFICATION</scope>
</reference>
<proteinExistence type="predicted"/>
<dbReference type="RefSeq" id="XP_024084918.1">
    <property type="nucleotide sequence ID" value="XM_024229150.1"/>
</dbReference>
<dbReference type="EnsemblMetazoa" id="XM_024229150.1">
    <property type="protein sequence ID" value="XP_024084918.1"/>
    <property type="gene ID" value="LOC112127753"/>
</dbReference>
<dbReference type="GeneID" id="112127753"/>
<dbReference type="AlphaFoldDB" id="A0A8I6STA8"/>
<dbReference type="KEGG" id="clec:112127753"/>
<keyword evidence="1" id="KW-0472">Membrane</keyword>
<keyword evidence="1" id="KW-0812">Transmembrane</keyword>
<sequence>MMKMKFICELTSHLLQCRNCTIFQGNRFYNSQQYPTNQITISVITGQSDYIDTLSSQPGTMDIMTDSLHAPLIDESQWSTDIDTESKTIIYSCWFIIIVLLFSICLNIDNKLYFFTKEVPSLVIGEHTSVKVQIIKRKGRVKRSRCD</sequence>
<dbReference type="Proteomes" id="UP000494040">
    <property type="component" value="Unassembled WGS sequence"/>
</dbReference>
<evidence type="ECO:0000256" key="1">
    <source>
        <dbReference type="SAM" id="Phobius"/>
    </source>
</evidence>
<organism evidence="2 3">
    <name type="scientific">Cimex lectularius</name>
    <name type="common">Bed bug</name>
    <name type="synonym">Acanthia lectularia</name>
    <dbReference type="NCBI Taxonomy" id="79782"/>
    <lineage>
        <taxon>Eukaryota</taxon>
        <taxon>Metazoa</taxon>
        <taxon>Ecdysozoa</taxon>
        <taxon>Arthropoda</taxon>
        <taxon>Hexapoda</taxon>
        <taxon>Insecta</taxon>
        <taxon>Pterygota</taxon>
        <taxon>Neoptera</taxon>
        <taxon>Paraneoptera</taxon>
        <taxon>Hemiptera</taxon>
        <taxon>Heteroptera</taxon>
        <taxon>Panheteroptera</taxon>
        <taxon>Cimicomorpha</taxon>
        <taxon>Cimicidae</taxon>
        <taxon>Cimex</taxon>
    </lineage>
</organism>
<keyword evidence="3" id="KW-1185">Reference proteome</keyword>
<feature type="transmembrane region" description="Helical" evidence="1">
    <location>
        <begin position="89"/>
        <end position="108"/>
    </location>
</feature>